<reference evidence="2 3" key="1">
    <citation type="journal article" date="2019" name="Sci. Rep.">
        <title>Colletotrichum shisoi sp. nov., an anthracnose pathogen of Perilla frutescens in Japan: molecular phylogenetic, morphological and genomic evidence.</title>
        <authorList>
            <person name="Gan P."/>
            <person name="Tsushima A."/>
            <person name="Hiroyama R."/>
            <person name="Narusaka M."/>
            <person name="Takano Y."/>
            <person name="Narusaka Y."/>
            <person name="Kawaradani M."/>
            <person name="Damm U."/>
            <person name="Shirasu K."/>
        </authorList>
    </citation>
    <scope>NUCLEOTIDE SEQUENCE [LARGE SCALE GENOMIC DNA]</scope>
    <source>
        <strain evidence="2 3">PG-2018a</strain>
    </source>
</reference>
<evidence type="ECO:0000313" key="2">
    <source>
        <dbReference type="EMBL" id="TQN66792.1"/>
    </source>
</evidence>
<feature type="region of interest" description="Disordered" evidence="1">
    <location>
        <begin position="265"/>
        <end position="285"/>
    </location>
</feature>
<protein>
    <submittedName>
        <fullName evidence="2">Uncharacterized protein</fullName>
    </submittedName>
</protein>
<organism evidence="2 3">
    <name type="scientific">Colletotrichum shisoi</name>
    <dbReference type="NCBI Taxonomy" id="2078593"/>
    <lineage>
        <taxon>Eukaryota</taxon>
        <taxon>Fungi</taxon>
        <taxon>Dikarya</taxon>
        <taxon>Ascomycota</taxon>
        <taxon>Pezizomycotina</taxon>
        <taxon>Sordariomycetes</taxon>
        <taxon>Hypocreomycetidae</taxon>
        <taxon>Glomerellales</taxon>
        <taxon>Glomerellaceae</taxon>
        <taxon>Colletotrichum</taxon>
        <taxon>Colletotrichum destructivum species complex</taxon>
    </lineage>
</organism>
<dbReference type="EMBL" id="PUHP01001102">
    <property type="protein sequence ID" value="TQN66792.1"/>
    <property type="molecule type" value="Genomic_DNA"/>
</dbReference>
<sequence>MNPSDSSNVAGRPNRGPRPRSAPAPNELGPGLSTDYDAIRVMLEQWTQGSWTIADTETSHSWPANTAYPALPSPFLQATRSVANHHWWQQASHVTRRGIREPSSWVPGIPFPPPIEPSLPNTGGGSSGTRPVTFPTRFSRLTSGRRSEQNSAMTPFELRLIYEASLIFAPGASEEQRRRWARAIQMRRDHRARRNRLRAGEPRVRVEARNTDREMTNAPPEDDTGGLVEEFGNLGVSNDLGELAGGFGNLDVSDDIDGEMQVDTRPGAQVPPPRTQTVASDPAHHRSRVEGYRICSHTSRCRRACRGAGFETEF</sequence>
<dbReference type="AlphaFoldDB" id="A0A5Q4BIL1"/>
<comment type="caution">
    <text evidence="2">The sequence shown here is derived from an EMBL/GenBank/DDBJ whole genome shotgun (WGS) entry which is preliminary data.</text>
</comment>
<keyword evidence="3" id="KW-1185">Reference proteome</keyword>
<dbReference type="OrthoDB" id="10532057at2759"/>
<proteinExistence type="predicted"/>
<accession>A0A5Q4BIL1</accession>
<feature type="region of interest" description="Disordered" evidence="1">
    <location>
        <begin position="1"/>
        <end position="33"/>
    </location>
</feature>
<evidence type="ECO:0000256" key="1">
    <source>
        <dbReference type="SAM" id="MobiDB-lite"/>
    </source>
</evidence>
<name>A0A5Q4BIL1_9PEZI</name>
<dbReference type="Proteomes" id="UP000326340">
    <property type="component" value="Unassembled WGS sequence"/>
</dbReference>
<evidence type="ECO:0000313" key="3">
    <source>
        <dbReference type="Proteomes" id="UP000326340"/>
    </source>
</evidence>
<gene>
    <name evidence="2" type="ORF">CSHISOI_08651</name>
</gene>